<evidence type="ECO:0000313" key="11">
    <source>
        <dbReference type="EMBL" id="KAG7477944.1"/>
    </source>
</evidence>
<dbReference type="GO" id="GO:0007283">
    <property type="term" value="P:spermatogenesis"/>
    <property type="evidence" value="ECO:0007669"/>
    <property type="project" value="UniProtKB-KW"/>
</dbReference>
<feature type="compositionally biased region" description="Polar residues" evidence="9">
    <location>
        <begin position="378"/>
        <end position="393"/>
    </location>
</feature>
<keyword evidence="7" id="KW-0804">Transcription</keyword>
<comment type="caution">
    <text evidence="11">The sequence shown here is derived from an EMBL/GenBank/DDBJ whole genome shotgun (WGS) entry which is preliminary data.</text>
</comment>
<reference evidence="11" key="1">
    <citation type="submission" date="2021-01" db="EMBL/GenBank/DDBJ databases">
        <authorList>
            <person name="Zahm M."/>
            <person name="Roques C."/>
            <person name="Cabau C."/>
            <person name="Klopp C."/>
            <person name="Donnadieu C."/>
            <person name="Jouanno E."/>
            <person name="Lampietro C."/>
            <person name="Louis A."/>
            <person name="Herpin A."/>
            <person name="Echchiki A."/>
            <person name="Berthelot C."/>
            <person name="Parey E."/>
            <person name="Roest-Crollius H."/>
            <person name="Braasch I."/>
            <person name="Postlethwait J."/>
            <person name="Bobe J."/>
            <person name="Montfort J."/>
            <person name="Bouchez O."/>
            <person name="Begum T."/>
            <person name="Mejri S."/>
            <person name="Adams A."/>
            <person name="Chen W.-J."/>
            <person name="Guiguen Y."/>
        </authorList>
    </citation>
    <scope>NUCLEOTIDE SEQUENCE</scope>
    <source>
        <strain evidence="11">YG-15Mar2019-1</strain>
        <tissue evidence="11">Brain</tissue>
    </source>
</reference>
<dbReference type="GO" id="GO:0000981">
    <property type="term" value="F:DNA-binding transcription factor activity, RNA polymerase II-specific"/>
    <property type="evidence" value="ECO:0007669"/>
    <property type="project" value="TreeGrafter"/>
</dbReference>
<dbReference type="PROSITE" id="PS50888">
    <property type="entry name" value="BHLH"/>
    <property type="match status" value="1"/>
</dbReference>
<feature type="region of interest" description="Disordered" evidence="9">
    <location>
        <begin position="180"/>
        <end position="200"/>
    </location>
</feature>
<sequence length="507" mass="55810">MSVTCKIEPGSSPADVYSTIPVEVTVSHECTVSSAPCSDQGMVLNSVSELNLVEMTEVEYTHLQHIIYSQMEAQTAEQEGSGKLNPGYPASSPPAVQTVYPSCDPHGEAEYAARTPSPAVGQANTPTSESQYLSASSDQQGDFQEIKMILMNETVHLPERTPTTCGEVPGSVLAKVRSAMEAGEHRAGAGDGRSAPLDARPNPAARVRLEKRFNCSPCDVSRLPDPHDQSAALSNVLSKLHHPTELLGVAMQSQPGKCLKVGRTKPTSSRPLEFPYPVYSRNMCNSMVSVPQAQGIGSISHMLESAKHQDLIIPRNFSFSYQQDTAPAKAALRNQSKQVIEPEVWIKMEEEDLRKPAPPRRGRGRRRQACPERPALNDIQNATVGQGTGNSCKVSLKTGDTGENSQRRERHNIMERDRRRRIRICCDELNMLVPFCNRDTDKATTLQWTTAFLKYIKEIHGDSLKMEFQNAFCGKTGKRIKLAHMGDQFSVHRESVNLPDTSSAEVK</sequence>
<organism evidence="11 12">
    <name type="scientific">Megalops atlanticus</name>
    <name type="common">Tarpon</name>
    <name type="synonym">Clupea gigantea</name>
    <dbReference type="NCBI Taxonomy" id="7932"/>
    <lineage>
        <taxon>Eukaryota</taxon>
        <taxon>Metazoa</taxon>
        <taxon>Chordata</taxon>
        <taxon>Craniata</taxon>
        <taxon>Vertebrata</taxon>
        <taxon>Euteleostomi</taxon>
        <taxon>Actinopterygii</taxon>
        <taxon>Neopterygii</taxon>
        <taxon>Teleostei</taxon>
        <taxon>Elopiformes</taxon>
        <taxon>Megalopidae</taxon>
        <taxon>Megalops</taxon>
    </lineage>
</organism>
<evidence type="ECO:0000259" key="10">
    <source>
        <dbReference type="PROSITE" id="PS50888"/>
    </source>
</evidence>
<proteinExistence type="predicted"/>
<dbReference type="EMBL" id="JAFDVH010000005">
    <property type="protein sequence ID" value="KAG7477944.1"/>
    <property type="molecule type" value="Genomic_DNA"/>
</dbReference>
<evidence type="ECO:0000256" key="4">
    <source>
        <dbReference type="ARBA" id="ARBA00022871"/>
    </source>
</evidence>
<evidence type="ECO:0000256" key="5">
    <source>
        <dbReference type="ARBA" id="ARBA00023015"/>
    </source>
</evidence>
<keyword evidence="5" id="KW-0805">Transcription regulation</keyword>
<dbReference type="Gene3D" id="4.10.280.10">
    <property type="entry name" value="Helix-loop-helix DNA-binding domain"/>
    <property type="match status" value="1"/>
</dbReference>
<dbReference type="GO" id="GO:0046983">
    <property type="term" value="F:protein dimerization activity"/>
    <property type="evidence" value="ECO:0007669"/>
    <property type="project" value="InterPro"/>
</dbReference>
<feature type="region of interest" description="Disordered" evidence="9">
    <location>
        <begin position="351"/>
        <end position="406"/>
    </location>
</feature>
<keyword evidence="3" id="KW-0221">Differentiation</keyword>
<feature type="domain" description="BHLH" evidence="10">
    <location>
        <begin position="406"/>
        <end position="456"/>
    </location>
</feature>
<dbReference type="AlphaFoldDB" id="A0A9D3Q676"/>
<evidence type="ECO:0000256" key="7">
    <source>
        <dbReference type="ARBA" id="ARBA00023163"/>
    </source>
</evidence>
<feature type="region of interest" description="Disordered" evidence="9">
    <location>
        <begin position="105"/>
        <end position="139"/>
    </location>
</feature>
<dbReference type="SUPFAM" id="SSF47459">
    <property type="entry name" value="HLH, helix-loop-helix DNA-binding domain"/>
    <property type="match status" value="1"/>
</dbReference>
<evidence type="ECO:0000256" key="9">
    <source>
        <dbReference type="SAM" id="MobiDB-lite"/>
    </source>
</evidence>
<feature type="compositionally biased region" description="Basic residues" evidence="9">
    <location>
        <begin position="357"/>
        <end position="368"/>
    </location>
</feature>
<dbReference type="GO" id="GO:0005634">
    <property type="term" value="C:nucleus"/>
    <property type="evidence" value="ECO:0007669"/>
    <property type="project" value="UniProtKB-SubCell"/>
</dbReference>
<dbReference type="InterPro" id="IPR039583">
    <property type="entry name" value="TCFL5/SOLH1/2"/>
</dbReference>
<dbReference type="Pfam" id="PF00010">
    <property type="entry name" value="HLH"/>
    <property type="match status" value="1"/>
</dbReference>
<accession>A0A9D3Q676</accession>
<evidence type="ECO:0000256" key="2">
    <source>
        <dbReference type="ARBA" id="ARBA00022473"/>
    </source>
</evidence>
<name>A0A9D3Q676_MEGAT</name>
<feature type="region of interest" description="Disordered" evidence="9">
    <location>
        <begin position="77"/>
        <end position="96"/>
    </location>
</feature>
<feature type="compositionally biased region" description="Polar residues" evidence="9">
    <location>
        <begin position="122"/>
        <end position="139"/>
    </location>
</feature>
<dbReference type="Proteomes" id="UP001046870">
    <property type="component" value="Chromosome 5"/>
</dbReference>
<keyword evidence="12" id="KW-1185">Reference proteome</keyword>
<keyword evidence="6" id="KW-0238">DNA-binding</keyword>
<evidence type="ECO:0000256" key="8">
    <source>
        <dbReference type="ARBA" id="ARBA00023242"/>
    </source>
</evidence>
<dbReference type="GO" id="GO:0030154">
    <property type="term" value="P:cell differentiation"/>
    <property type="evidence" value="ECO:0007669"/>
    <property type="project" value="UniProtKB-KW"/>
</dbReference>
<evidence type="ECO:0000256" key="1">
    <source>
        <dbReference type="ARBA" id="ARBA00004123"/>
    </source>
</evidence>
<dbReference type="PANTHER" id="PTHR15402:SF2">
    <property type="entry name" value="TRANSCRIPTION FACTOR LIKE 5"/>
    <property type="match status" value="1"/>
</dbReference>
<gene>
    <name evidence="11" type="ORF">MATL_G00074960</name>
</gene>
<dbReference type="OrthoDB" id="9946078at2759"/>
<evidence type="ECO:0000256" key="3">
    <source>
        <dbReference type="ARBA" id="ARBA00022782"/>
    </source>
</evidence>
<evidence type="ECO:0000313" key="12">
    <source>
        <dbReference type="Proteomes" id="UP001046870"/>
    </source>
</evidence>
<dbReference type="GO" id="GO:0000978">
    <property type="term" value="F:RNA polymerase II cis-regulatory region sequence-specific DNA binding"/>
    <property type="evidence" value="ECO:0007669"/>
    <property type="project" value="TreeGrafter"/>
</dbReference>
<keyword evidence="8" id="KW-0539">Nucleus</keyword>
<keyword evidence="2" id="KW-0217">Developmental protein</keyword>
<keyword evidence="4" id="KW-0744">Spermatogenesis</keyword>
<evidence type="ECO:0000256" key="6">
    <source>
        <dbReference type="ARBA" id="ARBA00023125"/>
    </source>
</evidence>
<dbReference type="InterPro" id="IPR011598">
    <property type="entry name" value="bHLH_dom"/>
</dbReference>
<comment type="subcellular location">
    <subcellularLocation>
        <location evidence="1">Nucleus</location>
    </subcellularLocation>
</comment>
<dbReference type="FunFam" id="4.10.280.10:FF:000057">
    <property type="entry name" value="transcription factor-like 5 protein-like"/>
    <property type="match status" value="1"/>
</dbReference>
<protein>
    <recommendedName>
        <fullName evidence="10">BHLH domain-containing protein</fullName>
    </recommendedName>
</protein>
<dbReference type="InterPro" id="IPR036638">
    <property type="entry name" value="HLH_DNA-bd_sf"/>
</dbReference>
<dbReference type="PANTHER" id="PTHR15402">
    <property type="entry name" value="TRANSCRIPTION FACTOR-LIKE 5 PROTEIN"/>
    <property type="match status" value="1"/>
</dbReference>
<dbReference type="SMART" id="SM00353">
    <property type="entry name" value="HLH"/>
    <property type="match status" value="1"/>
</dbReference>